<keyword evidence="1" id="KW-0675">Receptor</keyword>
<dbReference type="Pfam" id="PF13715">
    <property type="entry name" value="CarbopepD_reg_2"/>
    <property type="match status" value="1"/>
</dbReference>
<organism evidence="1 2">
    <name type="scientific">Algoriphagus marincola</name>
    <dbReference type="NCBI Taxonomy" id="264027"/>
    <lineage>
        <taxon>Bacteria</taxon>
        <taxon>Pseudomonadati</taxon>
        <taxon>Bacteroidota</taxon>
        <taxon>Cytophagia</taxon>
        <taxon>Cytophagales</taxon>
        <taxon>Cyclobacteriaceae</taxon>
        <taxon>Algoriphagus</taxon>
    </lineage>
</organism>
<dbReference type="SUPFAM" id="SSF49452">
    <property type="entry name" value="Starch-binding domain-like"/>
    <property type="match status" value="1"/>
</dbReference>
<name>A0ABS7N6S6_9BACT</name>
<dbReference type="SUPFAM" id="SSF56935">
    <property type="entry name" value="Porins"/>
    <property type="match status" value="1"/>
</dbReference>
<dbReference type="Proteomes" id="UP000766609">
    <property type="component" value="Unassembled WGS sequence"/>
</dbReference>
<keyword evidence="2" id="KW-1185">Reference proteome</keyword>
<sequence length="869" mass="97677">MRISILLLILFLPLSLVFAQSSRIQGEVLDKNTGMPLQDIHVFIHNTTYQTFSDSVGTFLLTNIQDGQWEILVKGSGYISQSQTISASTGKTKKLVFSLEPDPFAGVTPSDFSKGKLKKFKNAVEKKFLGEHPSAWQVELLNSDQLIFEKRPGKKTQVSSLGPIYFSNRETGYLVTVYFKPFILEDEEPQLLDYSYFDLAEDGGIETRRSNRLRIHQQSPTYLLSQLMIGELASFGSNPNPEVSFSDQEGEYLLSFDKPLEIVGEDGSKGRMFYEGEKLQVKLNGAPTNWSKLQWRGALFETNPIYAVPQNFNADRVFALANLEKSAKTMQERIYLHTDRRHYWPGETILFKAYLGYTNPVLAQDLSKVLHVELIDTVGFIWSHQVFKITDGFSAGQISLPDLSETGNFFVRAYTTWSLNYKQAEHILPIQILDHFSQPKASSGGLESKNVKVFTDKQSYKAGEKVTLNVMIASDEGKPINANFSLAVLDLKQAVYVPENRGIEEQLAEKNPKGEIENFNYSIERGFDLEGVLQDDEGNPIRGSLQAFINGYDDERKIRSEKDGSFGFSSLGFEEDFEITLKATSVQNQPIRTIKLDLKTYPSEELDLRMDFPEVVRRGILPDKDIQPLKPLAEGEILLEAAEVEAKKDKYFGTMIYGIPDNVIESEELNLVGSTMQFIYALMARVPGMNVVGSPPNMSVRFRGGEPLILINGVPANTVSGGMVNSATAGESVYRVLDGLNVFAIDRIEIIRRIVPQYGDQGRNGLISIFLKTGAQFAKTQNNFNLFKLEGFQHYVNFNKVQESREKFPFLGPFNPTLYWSPSLISNENTLSIPVEFELNETAGPFLVEIRGMTDLGEPIYGTFVLNED</sequence>
<gene>
    <name evidence="1" type="ORF">KUV23_13640</name>
</gene>
<dbReference type="Gene3D" id="2.170.130.10">
    <property type="entry name" value="TonB-dependent receptor, plug domain"/>
    <property type="match status" value="1"/>
</dbReference>
<dbReference type="RefSeq" id="WP_222584507.1">
    <property type="nucleotide sequence ID" value="NZ_JAHVHP010000002.1"/>
</dbReference>
<reference evidence="1 2" key="1">
    <citation type="submission" date="2021-06" db="EMBL/GenBank/DDBJ databases">
        <title>44 bacteria genomes isolated from Dapeng, Shenzhen.</title>
        <authorList>
            <person name="Zheng W."/>
            <person name="Yu S."/>
            <person name="Huang Y."/>
        </authorList>
    </citation>
    <scope>NUCLEOTIDE SEQUENCE [LARGE SCALE GENOMIC DNA]</scope>
    <source>
        <strain evidence="1 2">DP5N14-6</strain>
    </source>
</reference>
<evidence type="ECO:0000313" key="2">
    <source>
        <dbReference type="Proteomes" id="UP000766609"/>
    </source>
</evidence>
<accession>A0ABS7N6S6</accession>
<proteinExistence type="predicted"/>
<dbReference type="EMBL" id="JAHVHP010000002">
    <property type="protein sequence ID" value="MBY5952027.1"/>
    <property type="molecule type" value="Genomic_DNA"/>
</dbReference>
<comment type="caution">
    <text evidence="1">The sequence shown here is derived from an EMBL/GenBank/DDBJ whole genome shotgun (WGS) entry which is preliminary data.</text>
</comment>
<dbReference type="Gene3D" id="2.60.40.1120">
    <property type="entry name" value="Carboxypeptidase-like, regulatory domain"/>
    <property type="match status" value="1"/>
</dbReference>
<dbReference type="Gene3D" id="2.60.40.1930">
    <property type="match status" value="1"/>
</dbReference>
<protein>
    <submittedName>
        <fullName evidence="1">TonB-dependent receptor</fullName>
    </submittedName>
</protein>
<evidence type="ECO:0000313" key="1">
    <source>
        <dbReference type="EMBL" id="MBY5952027.1"/>
    </source>
</evidence>
<dbReference type="InterPro" id="IPR037066">
    <property type="entry name" value="Plug_dom_sf"/>
</dbReference>
<dbReference type="InterPro" id="IPR013784">
    <property type="entry name" value="Carb-bd-like_fold"/>
</dbReference>